<feature type="transmembrane region" description="Helical" evidence="8">
    <location>
        <begin position="150"/>
        <end position="173"/>
    </location>
</feature>
<name>A0ABX5BCP4_CRYHO</name>
<dbReference type="EC" id="1.2.1.41" evidence="2"/>
<keyword evidence="8" id="KW-0812">Transmembrane</keyword>
<dbReference type="InterPro" id="IPR016162">
    <property type="entry name" value="Ald_DH_N"/>
</dbReference>
<dbReference type="Pfam" id="PF00171">
    <property type="entry name" value="Aldedh"/>
    <property type="match status" value="1"/>
</dbReference>
<evidence type="ECO:0000256" key="6">
    <source>
        <dbReference type="ARBA" id="ARBA00023002"/>
    </source>
</evidence>
<dbReference type="InterPro" id="IPR016163">
    <property type="entry name" value="Ald_DH_C"/>
</dbReference>
<keyword evidence="3" id="KW-0028">Amino-acid biosynthesis</keyword>
<dbReference type="InterPro" id="IPR020593">
    <property type="entry name" value="G-glutamylP_reductase_CS"/>
</dbReference>
<dbReference type="EMBL" id="JTAI01000006">
    <property type="protein sequence ID" value="PPS95654.1"/>
    <property type="molecule type" value="Genomic_DNA"/>
</dbReference>
<protein>
    <recommendedName>
        <fullName evidence="2">glutamate-5-semialdehyde dehydrogenase</fullName>
        <ecNumber evidence="2">1.2.1.41</ecNumber>
    </recommendedName>
</protein>
<dbReference type="PANTHER" id="PTHR11063:SF8">
    <property type="entry name" value="DELTA-1-PYRROLINE-5-CARBOXYLATE SYNTHASE"/>
    <property type="match status" value="1"/>
</dbReference>
<accession>A0ABX5BCP4</accession>
<organism evidence="10 11">
    <name type="scientific">Cryptosporidium hominis</name>
    <dbReference type="NCBI Taxonomy" id="237895"/>
    <lineage>
        <taxon>Eukaryota</taxon>
        <taxon>Sar</taxon>
        <taxon>Alveolata</taxon>
        <taxon>Apicomplexa</taxon>
        <taxon>Conoidasida</taxon>
        <taxon>Coccidia</taxon>
        <taxon>Eucoccidiorida</taxon>
        <taxon>Eimeriorina</taxon>
        <taxon>Cryptosporidiidae</taxon>
        <taxon>Cryptosporidium</taxon>
    </lineage>
</organism>
<evidence type="ECO:0000256" key="2">
    <source>
        <dbReference type="ARBA" id="ARBA00013002"/>
    </source>
</evidence>
<dbReference type="PANTHER" id="PTHR11063">
    <property type="entry name" value="GLUTAMATE SEMIALDEHYDE DEHYDROGENASE"/>
    <property type="match status" value="1"/>
</dbReference>
<dbReference type="NCBIfam" id="NF001221">
    <property type="entry name" value="PRK00197.1"/>
    <property type="match status" value="1"/>
</dbReference>
<evidence type="ECO:0000256" key="3">
    <source>
        <dbReference type="ARBA" id="ARBA00022605"/>
    </source>
</evidence>
<evidence type="ECO:0000313" key="11">
    <source>
        <dbReference type="Proteomes" id="UP001429100"/>
    </source>
</evidence>
<comment type="pathway">
    <text evidence="1">Amino-acid biosynthesis; L-proline biosynthesis; L-glutamate 5-semialdehyde from L-glutamate: step 2/2.</text>
</comment>
<feature type="transmembrane region" description="Helical" evidence="8">
    <location>
        <begin position="6"/>
        <end position="22"/>
    </location>
</feature>
<proteinExistence type="inferred from homology"/>
<evidence type="ECO:0000259" key="9">
    <source>
        <dbReference type="Pfam" id="PF00171"/>
    </source>
</evidence>
<dbReference type="NCBIfam" id="TIGR00407">
    <property type="entry name" value="proA"/>
    <property type="match status" value="1"/>
</dbReference>
<dbReference type="InterPro" id="IPR016161">
    <property type="entry name" value="Ald_DH/histidinol_DH"/>
</dbReference>
<reference evidence="10 11" key="2">
    <citation type="submission" date="2017-10" db="EMBL/GenBank/DDBJ databases">
        <title>Consistent, comparative and evidence-based genome annotation and re-annotation for the closely-related species, Cryptosporidium parvum, C. hominis and C. tyzzeri.</title>
        <authorList>
            <person name="Baptista R.P."/>
            <person name="Li Y."/>
            <person name="Sateriale A."/>
            <person name="Striepen B."/>
            <person name="Kissinger J.C."/>
        </authorList>
    </citation>
    <scope>NUCLEOTIDE SEQUENCE [LARGE SCALE GENOMIC DNA]</scope>
    <source>
        <strain evidence="10">30976</strain>
    </source>
</reference>
<dbReference type="Gene3D" id="3.40.309.10">
    <property type="entry name" value="Aldehyde Dehydrogenase, Chain A, domain 2"/>
    <property type="match status" value="1"/>
</dbReference>
<dbReference type="Pfam" id="PF08660">
    <property type="entry name" value="Alg14"/>
    <property type="match status" value="1"/>
</dbReference>
<dbReference type="PROSITE" id="PS01223">
    <property type="entry name" value="PROA"/>
    <property type="match status" value="1"/>
</dbReference>
<dbReference type="InterPro" id="IPR015590">
    <property type="entry name" value="Aldehyde_DH_dom"/>
</dbReference>
<dbReference type="InterPro" id="IPR013969">
    <property type="entry name" value="Oligosacch_biosynth_Alg14"/>
</dbReference>
<dbReference type="CDD" id="cd07079">
    <property type="entry name" value="ALDH_F18-19_ProA-GPR"/>
    <property type="match status" value="1"/>
</dbReference>
<dbReference type="SUPFAM" id="SSF53720">
    <property type="entry name" value="ALDH-like"/>
    <property type="match status" value="1"/>
</dbReference>
<keyword evidence="6" id="KW-0560">Oxidoreductase</keyword>
<evidence type="ECO:0000256" key="5">
    <source>
        <dbReference type="ARBA" id="ARBA00022857"/>
    </source>
</evidence>
<evidence type="ECO:0000256" key="1">
    <source>
        <dbReference type="ARBA" id="ARBA00004985"/>
    </source>
</evidence>
<keyword evidence="11" id="KW-1185">Reference proteome</keyword>
<keyword evidence="5" id="KW-0521">NADP</keyword>
<reference evidence="10 11" key="1">
    <citation type="submission" date="2014-11" db="EMBL/GenBank/DDBJ databases">
        <title>Comparative genomic analysis of Cryptosporidium hominis reveals occurrence of genetic recombination in virulent subtypes.</title>
        <authorList>
            <person name="Guo Y."/>
            <person name="Tang K."/>
            <person name="Frace M."/>
            <person name="Li N."/>
            <person name="Roellig D.M."/>
            <person name="Sammons S."/>
            <person name="Knipe K."/>
            <person name="Rowe L."/>
            <person name="Feng Y."/>
            <person name="Xiao L."/>
        </authorList>
    </citation>
    <scope>NUCLEOTIDE SEQUENCE [LARGE SCALE GENOMIC DNA]</scope>
    <source>
        <strain evidence="10">30976</strain>
    </source>
</reference>
<feature type="domain" description="Aldehyde dehydrogenase" evidence="9">
    <location>
        <begin position="239"/>
        <end position="517"/>
    </location>
</feature>
<comment type="caution">
    <text evidence="10">The sequence shown here is derived from an EMBL/GenBank/DDBJ whole genome shotgun (WGS) entry which is preliminary data.</text>
</comment>
<evidence type="ECO:0000256" key="8">
    <source>
        <dbReference type="SAM" id="Phobius"/>
    </source>
</evidence>
<dbReference type="Proteomes" id="UP001429100">
    <property type="component" value="Unassembled WGS sequence"/>
</dbReference>
<evidence type="ECO:0000313" key="10">
    <source>
        <dbReference type="EMBL" id="PPS95654.1"/>
    </source>
</evidence>
<evidence type="ECO:0000256" key="7">
    <source>
        <dbReference type="ARBA" id="ARBA00049024"/>
    </source>
</evidence>
<dbReference type="InterPro" id="IPR000965">
    <property type="entry name" value="GPR_dom"/>
</dbReference>
<keyword evidence="4" id="KW-0641">Proline biosynthesis</keyword>
<comment type="catalytic activity">
    <reaction evidence="7">
        <text>L-glutamate 5-semialdehyde + phosphate + NADP(+) = L-glutamyl 5-phosphate + NADPH + H(+)</text>
        <dbReference type="Rhea" id="RHEA:19541"/>
        <dbReference type="ChEBI" id="CHEBI:15378"/>
        <dbReference type="ChEBI" id="CHEBI:43474"/>
        <dbReference type="ChEBI" id="CHEBI:57783"/>
        <dbReference type="ChEBI" id="CHEBI:58066"/>
        <dbReference type="ChEBI" id="CHEBI:58274"/>
        <dbReference type="ChEBI" id="CHEBI:58349"/>
        <dbReference type="EC" id="1.2.1.41"/>
    </reaction>
</comment>
<gene>
    <name evidence="10" type="ORF">GY17_00002379</name>
</gene>
<evidence type="ECO:0000256" key="4">
    <source>
        <dbReference type="ARBA" id="ARBA00022650"/>
    </source>
</evidence>
<dbReference type="Gene3D" id="3.40.605.10">
    <property type="entry name" value="Aldehyde Dehydrogenase, Chain A, domain 1"/>
    <property type="match status" value="1"/>
</dbReference>
<dbReference type="Gene3D" id="3.40.50.2000">
    <property type="entry name" value="Glycogen Phosphorylase B"/>
    <property type="match status" value="1"/>
</dbReference>
<dbReference type="HAMAP" id="MF_00412">
    <property type="entry name" value="ProA"/>
    <property type="match status" value="1"/>
</dbReference>
<keyword evidence="8" id="KW-0472">Membrane</keyword>
<sequence>MYGSIGISIFLFLFVLRFYFWVRGRFSFNVGSNEKLERKSNCGEKVKILVVLGSGGHTAELLMLLKDMDLRNKVSLSCVVANTDKFSLGKAINEFSENLKVDKDNVRNYVEFYSIKRSREVGQSYFSSVFTTLASFMDSMRILFQDRYDLIMVNGPGTCIPICFGSLILEFLLIKSSKIVFIESFCRTKTLSLTGKLLLPFVDKFIVLWPYLADKYPKCEYLGLTVVLKMSEEILDIGEIARRSRESGIQLSSSTVEERNAILEHFAEEIYLNRNEILEANMKDMDNSNKNNISEPMKMRLLLDESKLKACISSVRDVMNLEDPLGKYTLSREITSNGLKLYRRTCPIGVILVIFEARPEVAIQISSLTIKSGNAVILKGGKEAINTNKAILNCIENAINQVKKNYININREIVQMVFSHEDVNKLLSFNQFIDLVIPRGSGELVHMIKKNTCIPVLGHADGVCMLYVHVDANISEGVEIVIDGKLDYPAACNSLETLLIHKDKLSEFLPALLLRLKEQGKHIKFYSDKECLKYLEGENDVCELIEDLYHHEFSSNEMCVKSVSSMDEAIAHINQYGSHHTDVILTQDEKLAASFMNRVDSACVFHNCSSRFSDGYRFGFGAEIGISTTRIHARGPVGLEGLLTYKYTLRGQGQTITQFRNGKFTFTKRDIV</sequence>
<keyword evidence="8" id="KW-1133">Transmembrane helix</keyword>